<evidence type="ECO:0000313" key="1">
    <source>
        <dbReference type="Proteomes" id="UP000675920"/>
    </source>
</evidence>
<evidence type="ECO:0000313" key="2">
    <source>
        <dbReference type="RefSeq" id="WP_034410509.1"/>
    </source>
</evidence>
<reference evidence="2" key="1">
    <citation type="submission" date="2025-08" db="UniProtKB">
        <authorList>
            <consortium name="RefSeq"/>
        </authorList>
    </citation>
    <scope>IDENTIFICATION</scope>
</reference>
<dbReference type="Proteomes" id="UP000675920">
    <property type="component" value="Unplaced"/>
</dbReference>
<proteinExistence type="predicted"/>
<organism evidence="1 2">
    <name type="scientific">Derxia gummosa DSM 723</name>
    <dbReference type="NCBI Taxonomy" id="1121388"/>
    <lineage>
        <taxon>Bacteria</taxon>
        <taxon>Pseudomonadati</taxon>
        <taxon>Pseudomonadota</taxon>
        <taxon>Betaproteobacteria</taxon>
        <taxon>Burkholderiales</taxon>
        <taxon>Alcaligenaceae</taxon>
        <taxon>Derxia</taxon>
    </lineage>
</organism>
<dbReference type="OrthoDB" id="9803889at2"/>
<dbReference type="RefSeq" id="WP_034410509.1">
    <property type="nucleotide sequence ID" value="NZ_AXWS01000007.1"/>
</dbReference>
<keyword evidence="1" id="KW-1185">Reference proteome</keyword>
<dbReference type="AlphaFoldDB" id="A0A8B6X899"/>
<accession>A0A8B6X899</accession>
<name>A0A8B6X899_9BURK</name>
<evidence type="ECO:0008006" key="3">
    <source>
        <dbReference type="Google" id="ProtNLM"/>
    </source>
</evidence>
<protein>
    <recommendedName>
        <fullName evidence="3">DUF3828 domain-containing protein</fullName>
    </recommendedName>
</protein>
<sequence length="134" mass="14295">MTATVRNLYLGYARNQPRDVLGVDAGAVFAPELLALIRADRALGGEMLDFDPFCDCRAPAVSGVAFSSKPPAPGDVSGAVTVDFLNAGEPASVTLDMRRGANGEWRVADVRTALRPSLVVWLRRGLGLRVAQQQ</sequence>